<proteinExistence type="predicted"/>
<evidence type="ECO:0000259" key="1">
    <source>
        <dbReference type="SMART" id="SM00974"/>
    </source>
</evidence>
<feature type="domain" description="Bacteriophage T5 Orf172 DNA-binding" evidence="1">
    <location>
        <begin position="163"/>
        <end position="238"/>
    </location>
</feature>
<evidence type="ECO:0000313" key="2">
    <source>
        <dbReference type="EMBL" id="CRY94172.1"/>
    </source>
</evidence>
<dbReference type="AlphaFoldDB" id="A0A0H5QDG3"/>
<accession>A0A0H5QDG3</accession>
<organism evidence="2">
    <name type="scientific">uncultured prokaryote</name>
    <dbReference type="NCBI Taxonomy" id="198431"/>
    <lineage>
        <taxon>unclassified sequences</taxon>
        <taxon>environmental samples</taxon>
    </lineage>
</organism>
<protein>
    <recommendedName>
        <fullName evidence="1">Bacteriophage T5 Orf172 DNA-binding domain-containing protein</fullName>
    </recommendedName>
</protein>
<dbReference type="SMART" id="SM00974">
    <property type="entry name" value="T5orf172"/>
    <property type="match status" value="1"/>
</dbReference>
<keyword evidence="2" id="KW-0614">Plasmid</keyword>
<reference evidence="2" key="1">
    <citation type="submission" date="2015-06" db="EMBL/GenBank/DDBJ databases">
        <authorList>
            <person name="Joergensen T."/>
        </authorList>
    </citation>
    <scope>NUCLEOTIDE SEQUENCE</scope>
    <source>
        <plasmid evidence="2">pRGRH0201</plasmid>
    </source>
</reference>
<dbReference type="Pfam" id="PF13455">
    <property type="entry name" value="MUG113"/>
    <property type="match status" value="1"/>
</dbReference>
<reference evidence="2" key="2">
    <citation type="submission" date="2015-07" db="EMBL/GenBank/DDBJ databases">
        <title>Plasmids, circular viruses and viroids from rat gut.</title>
        <authorList>
            <person name="Jorgensen T.J."/>
            <person name="Hansen M.A."/>
            <person name="Xu Z."/>
            <person name="Tabak M.A."/>
            <person name="Sorensen S.J."/>
            <person name="Hansen L.H."/>
        </authorList>
    </citation>
    <scope>NUCLEOTIDE SEQUENCE</scope>
    <source>
        <plasmid evidence="2">pRGRH0201</plasmid>
    </source>
</reference>
<sequence>MIGIMRGKIISDIKRLAAEDGGKAPGQKTFEKLTGITTAQWRGKIWARWGDALEEAGLNRNALNASKDKDHVLDDYEAACLNFGRPPTYAELRLFGRQRPDFMGVNTYKNHFGSKDGVIAALRKRATLRGDDALLAILPTLDAPSPTDSASPLGLSEGIVYLLQSGNYFKIGRSDELEKRVKQISIALPDKVELVHAIRTDDPPGIESYWHRRFADCRANGEWFKLSPADLKAFKRRKFQ</sequence>
<name>A0A0H5QDG3_9ZZZZ</name>
<geneLocation type="plasmid" evidence="2">
    <name>pRGRH0201</name>
</geneLocation>
<dbReference type="InterPro" id="IPR018306">
    <property type="entry name" value="Phage_T5_Orf172_DNA-bd"/>
</dbReference>
<dbReference type="EMBL" id="LN852881">
    <property type="protein sequence ID" value="CRY94172.1"/>
    <property type="molecule type" value="Genomic_DNA"/>
</dbReference>